<comment type="pathway">
    <text evidence="1">Siderophore biosynthesis.</text>
</comment>
<dbReference type="PANTHER" id="PTHR45527:SF10">
    <property type="entry name" value="PYOCHELIN SYNTHASE PCHF"/>
    <property type="match status" value="1"/>
</dbReference>
<organism evidence="7 8">
    <name type="scientific">Paenibacillus larvae subsp. larvae</name>
    <dbReference type="NCBI Taxonomy" id="147375"/>
    <lineage>
        <taxon>Bacteria</taxon>
        <taxon>Bacillati</taxon>
        <taxon>Bacillota</taxon>
        <taxon>Bacilli</taxon>
        <taxon>Bacillales</taxon>
        <taxon>Paenibacillaceae</taxon>
        <taxon>Paenibacillus</taxon>
    </lineage>
</organism>
<dbReference type="GO" id="GO:0044550">
    <property type="term" value="P:secondary metabolite biosynthetic process"/>
    <property type="evidence" value="ECO:0007669"/>
    <property type="project" value="TreeGrafter"/>
</dbReference>
<feature type="domain" description="AMP-binding enzyme C-terminal" evidence="6">
    <location>
        <begin position="467"/>
        <end position="540"/>
    </location>
</feature>
<accession>A0A6C0QSK3</accession>
<dbReference type="Gene3D" id="3.40.50.12780">
    <property type="entry name" value="N-terminal domain of ligase-like"/>
    <property type="match status" value="1"/>
</dbReference>
<dbReference type="PRINTS" id="PR00154">
    <property type="entry name" value="AMPBINDING"/>
</dbReference>
<dbReference type="GO" id="GO:0043041">
    <property type="term" value="P:amino acid activation for nonribosomal peptide biosynthetic process"/>
    <property type="evidence" value="ECO:0007669"/>
    <property type="project" value="TreeGrafter"/>
</dbReference>
<comment type="similarity">
    <text evidence="2">Belongs to the ATP-dependent AMP-binding enzyme family.</text>
</comment>
<evidence type="ECO:0000256" key="2">
    <source>
        <dbReference type="ARBA" id="ARBA00006432"/>
    </source>
</evidence>
<dbReference type="InterPro" id="IPR020845">
    <property type="entry name" value="AMP-binding_CS"/>
</dbReference>
<dbReference type="GO" id="GO:0017000">
    <property type="term" value="P:antibiotic biosynthetic process"/>
    <property type="evidence" value="ECO:0007669"/>
    <property type="project" value="UniProtKB-KW"/>
</dbReference>
<dbReference type="InterPro" id="IPR042099">
    <property type="entry name" value="ANL_N_sf"/>
</dbReference>
<dbReference type="PANTHER" id="PTHR45527">
    <property type="entry name" value="NONRIBOSOMAL PEPTIDE SYNTHETASE"/>
    <property type="match status" value="1"/>
</dbReference>
<feature type="domain" description="AMP-dependent synthetase/ligase" evidence="5">
    <location>
        <begin position="59"/>
        <end position="412"/>
    </location>
</feature>
<dbReference type="GO" id="GO:0005737">
    <property type="term" value="C:cytoplasm"/>
    <property type="evidence" value="ECO:0007669"/>
    <property type="project" value="TreeGrafter"/>
</dbReference>
<evidence type="ECO:0000256" key="1">
    <source>
        <dbReference type="ARBA" id="ARBA00004924"/>
    </source>
</evidence>
<sequence length="553" mass="62194">MITKPLNWQHKNESFSHVDAVIPSGHSTDPQIPKSDQALIEAYNQTDEEIAYSTLHDLFYKQVRRVPDGIAVICRDTCITYRELNKRSNQMAYYLKEQGVSRNDHIGVRAERKIGTIVNILGVLKAGAAYVPIDPEYPEDRVSYMVSNSNCKMVIDPDCYETRQLASYPEENLRGDQYPKDTAYVIYTSGSTGRPKGVVIPHGAAANTIQDINSKFAVDEKDRIIGLSSMCFDLSVYDIFGALGAGATLVMINNHRDITEIRKIVEENGITVWNSVPSTLDLMMDHILEDKHVYGGSSYKQTNGENFASKNSTLRLVLLSGDRIPLNLPDKVNCYFSNAKVISLGGATEASIWSIYYPIYEKGINPDLATIPYGMPLANQKFYVLNDELKHCPVGVKGELYIGGIGLAKEYLNDTAKTEESFIIHSEYGRLYRTGDYGIFHREGYIEFMGRKDQQVKINGYRVELGEIEKQLLCLDGIQEAVVLDITDSENIKFLCAYLMSDQPINTENLINELAKVLPKYMIPAYFVQLDYLPLTLNGKLNRKGLPLPHEIM</sequence>
<evidence type="ECO:0000256" key="3">
    <source>
        <dbReference type="ARBA" id="ARBA00022598"/>
    </source>
</evidence>
<dbReference type="Pfam" id="PF13193">
    <property type="entry name" value="AMP-binding_C"/>
    <property type="match status" value="1"/>
</dbReference>
<dbReference type="Proteomes" id="UP000464330">
    <property type="component" value="Chromosome"/>
</dbReference>
<dbReference type="FunFam" id="3.40.50.980:FF:000001">
    <property type="entry name" value="Non-ribosomal peptide synthetase"/>
    <property type="match status" value="1"/>
</dbReference>
<evidence type="ECO:0000313" key="8">
    <source>
        <dbReference type="Proteomes" id="UP000464330"/>
    </source>
</evidence>
<proteinExistence type="inferred from homology"/>
<dbReference type="InterPro" id="IPR045851">
    <property type="entry name" value="AMP-bd_C_sf"/>
</dbReference>
<dbReference type="NCBIfam" id="TIGR01733">
    <property type="entry name" value="AA-adenyl-dom"/>
    <property type="match status" value="1"/>
</dbReference>
<reference evidence="7 8" key="1">
    <citation type="journal article" date="2020" name="Int. J. Med. Microbiol.">
        <title>Discovery of Paenibacillus larvae ERIC V: Phenotypic and genomic comparison to genotypes ERIC I-IV reveal different inventories of virulence factors which correlate with epidemiological prevalences of American Foulbrood.</title>
        <authorList>
            <person name="Beims H."/>
            <person name="Bunk B."/>
            <person name="Erler S."/>
            <person name="Mohr K.I."/>
            <person name="Sproer C."/>
            <person name="Pradella S."/>
            <person name="Gunther G."/>
            <person name="Rohde M."/>
            <person name="von der Ohe W."/>
            <person name="Steinert M."/>
        </authorList>
    </citation>
    <scope>NUCLEOTIDE SEQUENCE [LARGE SCALE GENOMIC DNA]</scope>
    <source>
        <strain evidence="7">Eric_V</strain>
    </source>
</reference>
<dbReference type="EMBL" id="CP019717">
    <property type="protein sequence ID" value="QHZ51684.1"/>
    <property type="molecule type" value="Genomic_DNA"/>
</dbReference>
<keyword evidence="4" id="KW-0045">Antibiotic biosynthesis</keyword>
<dbReference type="InterPro" id="IPR025110">
    <property type="entry name" value="AMP-bd_C"/>
</dbReference>
<dbReference type="GO" id="GO:0016874">
    <property type="term" value="F:ligase activity"/>
    <property type="evidence" value="ECO:0007669"/>
    <property type="project" value="UniProtKB-KW"/>
</dbReference>
<dbReference type="AlphaFoldDB" id="A0A6C0QSK3"/>
<dbReference type="Pfam" id="PF00501">
    <property type="entry name" value="AMP-binding"/>
    <property type="match status" value="1"/>
</dbReference>
<dbReference type="InterPro" id="IPR020459">
    <property type="entry name" value="AMP-binding"/>
</dbReference>
<gene>
    <name evidence="7" type="ORF">ERICV_02550</name>
</gene>
<dbReference type="SUPFAM" id="SSF56801">
    <property type="entry name" value="Acetyl-CoA synthetase-like"/>
    <property type="match status" value="1"/>
</dbReference>
<dbReference type="RefSeq" id="WP_023483474.1">
    <property type="nucleotide sequence ID" value="NZ_CP019651.1"/>
</dbReference>
<name>A0A6C0QSK3_9BACL</name>
<dbReference type="GO" id="GO:0031177">
    <property type="term" value="F:phosphopantetheine binding"/>
    <property type="evidence" value="ECO:0007669"/>
    <property type="project" value="TreeGrafter"/>
</dbReference>
<dbReference type="Gene3D" id="3.30.300.30">
    <property type="match status" value="1"/>
</dbReference>
<dbReference type="InterPro" id="IPR010071">
    <property type="entry name" value="AA_adenyl_dom"/>
</dbReference>
<evidence type="ECO:0000259" key="5">
    <source>
        <dbReference type="Pfam" id="PF00501"/>
    </source>
</evidence>
<dbReference type="InterPro" id="IPR000873">
    <property type="entry name" value="AMP-dep_synth/lig_dom"/>
</dbReference>
<evidence type="ECO:0000259" key="6">
    <source>
        <dbReference type="Pfam" id="PF13193"/>
    </source>
</evidence>
<evidence type="ECO:0000256" key="4">
    <source>
        <dbReference type="ARBA" id="ARBA00023194"/>
    </source>
</evidence>
<evidence type="ECO:0000313" key="7">
    <source>
        <dbReference type="EMBL" id="QHZ51684.1"/>
    </source>
</evidence>
<dbReference type="PROSITE" id="PS00455">
    <property type="entry name" value="AMP_BINDING"/>
    <property type="match status" value="1"/>
</dbReference>
<protein>
    <submittedName>
        <fullName evidence="7">Putative non-ribosomal peptide ligase domain protein</fullName>
    </submittedName>
</protein>
<keyword evidence="3 7" id="KW-0436">Ligase</keyword>